<gene>
    <name evidence="9" type="primary">CWC25</name>
    <name evidence="9" type="ORF">DERF_012696</name>
</gene>
<evidence type="ECO:0000256" key="4">
    <source>
        <dbReference type="ARBA" id="ARBA00022728"/>
    </source>
</evidence>
<evidence type="ECO:0000256" key="2">
    <source>
        <dbReference type="ARBA" id="ARBA00006695"/>
    </source>
</evidence>
<dbReference type="Proteomes" id="UP000790347">
    <property type="component" value="Unassembled WGS sequence"/>
</dbReference>
<keyword evidence="4" id="KW-0747">Spliceosome</keyword>
<proteinExistence type="inferred from homology"/>
<evidence type="ECO:0000256" key="5">
    <source>
        <dbReference type="ARBA" id="ARBA00023054"/>
    </source>
</evidence>
<dbReference type="InterPro" id="IPR022209">
    <property type="entry name" value="CWC25"/>
</dbReference>
<feature type="compositionally biased region" description="Basic residues" evidence="8">
    <location>
        <begin position="176"/>
        <end position="186"/>
    </location>
</feature>
<dbReference type="PANTHER" id="PTHR16196">
    <property type="entry name" value="CELL CYCLE CONTROL PROTEIN CWF25"/>
    <property type="match status" value="1"/>
</dbReference>
<comment type="subcellular location">
    <subcellularLocation>
        <location evidence="1">Nucleus</location>
    </subcellularLocation>
</comment>
<dbReference type="Pfam" id="PF12542">
    <property type="entry name" value="CWC25"/>
    <property type="match status" value="1"/>
</dbReference>
<reference evidence="9" key="1">
    <citation type="submission" date="2013-05" db="EMBL/GenBank/DDBJ databases">
        <authorList>
            <person name="Yim A.K.Y."/>
            <person name="Chan T.F."/>
            <person name="Ji K.M."/>
            <person name="Liu X.Y."/>
            <person name="Zhou J.W."/>
            <person name="Li R.Q."/>
            <person name="Yang K.Y."/>
            <person name="Li J."/>
            <person name="Li M."/>
            <person name="Law P.T.W."/>
            <person name="Wu Y.L."/>
            <person name="Cai Z.L."/>
            <person name="Qin H."/>
            <person name="Bao Y."/>
            <person name="Leung R.K.K."/>
            <person name="Ng P.K.S."/>
            <person name="Zou J."/>
            <person name="Zhong X.J."/>
            <person name="Ran P.X."/>
            <person name="Zhong N.S."/>
            <person name="Liu Z.G."/>
            <person name="Tsui S.K.W."/>
        </authorList>
    </citation>
    <scope>NUCLEOTIDE SEQUENCE</scope>
    <source>
        <strain evidence="9">Derf</strain>
        <tissue evidence="9">Whole organism</tissue>
    </source>
</reference>
<keyword evidence="5" id="KW-0175">Coiled coil</keyword>
<dbReference type="GO" id="GO:0005684">
    <property type="term" value="C:U2-type spliceosomal complex"/>
    <property type="evidence" value="ECO:0007669"/>
    <property type="project" value="TreeGrafter"/>
</dbReference>
<evidence type="ECO:0000256" key="3">
    <source>
        <dbReference type="ARBA" id="ARBA00022664"/>
    </source>
</evidence>
<keyword evidence="10" id="KW-1185">Reference proteome</keyword>
<keyword evidence="3" id="KW-0507">mRNA processing</keyword>
<keyword evidence="7" id="KW-0539">Nucleus</keyword>
<dbReference type="GO" id="GO:0000398">
    <property type="term" value="P:mRNA splicing, via spliceosome"/>
    <property type="evidence" value="ECO:0007669"/>
    <property type="project" value="TreeGrafter"/>
</dbReference>
<comment type="caution">
    <text evidence="9">The sequence shown here is derived from an EMBL/GenBank/DDBJ whole genome shotgun (WGS) entry which is preliminary data.</text>
</comment>
<dbReference type="AlphaFoldDB" id="A0A922KYS1"/>
<feature type="compositionally biased region" description="Basic and acidic residues" evidence="8">
    <location>
        <begin position="187"/>
        <end position="200"/>
    </location>
</feature>
<sequence length="352" mass="41647">MDWMYKGVSGHVDREDYLTGRKIDKSFEMIDREENPHLHRNDDDEFCLPTTSTSTSMNDNLEQSIMNMSKTDIVAKMREDPLFQIKMKQMEKRKELLKNPLKLKKLKNLLQSSLAKEEKSKKRKKKRKSSDKKKKQRSKKSRKHSKHSSTSSSSSSSSSSTSESESSDSESDSNHRSKKSAHRHHHDNRDQRKHQSDRKYHSNQRQSESTRRHSNNDSHDRYRSSKSNHQSLPSLSKNKSKLTEEEIERKRREMMSNAEWREQTRSEKVTKLNRRDHLEDHLARESFRRQHDNNNDSDDDHGNHSGRNNSGFIRSMLSKMADKNTVERSIQQKRFHSQRDHTAMDRNFARKT</sequence>
<comment type="similarity">
    <text evidence="2">Belongs to the CWC25 family.</text>
</comment>
<keyword evidence="6" id="KW-0508">mRNA splicing</keyword>
<dbReference type="InterPro" id="IPR051376">
    <property type="entry name" value="CWC25_splicing_factor"/>
</dbReference>
<evidence type="ECO:0000313" key="9">
    <source>
        <dbReference type="EMBL" id="KAH9501887.1"/>
    </source>
</evidence>
<feature type="compositionally biased region" description="Basic residues" evidence="8">
    <location>
        <begin position="121"/>
        <end position="147"/>
    </location>
</feature>
<feature type="compositionally biased region" description="Basic and acidic residues" evidence="8">
    <location>
        <begin position="208"/>
        <end position="223"/>
    </location>
</feature>
<feature type="compositionally biased region" description="Basic and acidic residues" evidence="8">
    <location>
        <begin position="241"/>
        <end position="294"/>
    </location>
</feature>
<reference evidence="9" key="2">
    <citation type="journal article" date="2022" name="Res Sq">
        <title>Comparative Genomics Reveals Insights into the Divergent Evolution of Astigmatic Mites and Household Pest Adaptations.</title>
        <authorList>
            <person name="Xiong Q."/>
            <person name="Wan A.T.-Y."/>
            <person name="Liu X.-Y."/>
            <person name="Fung C.S.-H."/>
            <person name="Xiao X."/>
            <person name="Malainual N."/>
            <person name="Hou J."/>
            <person name="Wang L."/>
            <person name="Wang M."/>
            <person name="Yang K."/>
            <person name="Cui Y."/>
            <person name="Leung E."/>
            <person name="Nong W."/>
            <person name="Shin S.-K."/>
            <person name="Au S."/>
            <person name="Jeong K.Y."/>
            <person name="Chew F.T."/>
            <person name="Hui J."/>
            <person name="Leung T.F."/>
            <person name="Tungtrongchitr A."/>
            <person name="Zhong N."/>
            <person name="Liu Z."/>
            <person name="Tsui S."/>
        </authorList>
    </citation>
    <scope>NUCLEOTIDE SEQUENCE</scope>
    <source>
        <strain evidence="9">Derf</strain>
        <tissue evidence="9">Whole organism</tissue>
    </source>
</reference>
<evidence type="ECO:0000256" key="1">
    <source>
        <dbReference type="ARBA" id="ARBA00004123"/>
    </source>
</evidence>
<name>A0A922KYS1_DERFA</name>
<feature type="compositionally biased region" description="Basic and acidic residues" evidence="8">
    <location>
        <begin position="337"/>
        <end position="352"/>
    </location>
</feature>
<protein>
    <submittedName>
        <fullName evidence="9">RNA-splicing factor</fullName>
    </submittedName>
</protein>
<evidence type="ECO:0000256" key="7">
    <source>
        <dbReference type="ARBA" id="ARBA00023242"/>
    </source>
</evidence>
<organism evidence="9 10">
    <name type="scientific">Dermatophagoides farinae</name>
    <name type="common">American house dust mite</name>
    <dbReference type="NCBI Taxonomy" id="6954"/>
    <lineage>
        <taxon>Eukaryota</taxon>
        <taxon>Metazoa</taxon>
        <taxon>Ecdysozoa</taxon>
        <taxon>Arthropoda</taxon>
        <taxon>Chelicerata</taxon>
        <taxon>Arachnida</taxon>
        <taxon>Acari</taxon>
        <taxon>Acariformes</taxon>
        <taxon>Sarcoptiformes</taxon>
        <taxon>Astigmata</taxon>
        <taxon>Psoroptidia</taxon>
        <taxon>Analgoidea</taxon>
        <taxon>Pyroglyphidae</taxon>
        <taxon>Dermatophagoidinae</taxon>
        <taxon>Dermatophagoides</taxon>
    </lineage>
</organism>
<evidence type="ECO:0000256" key="6">
    <source>
        <dbReference type="ARBA" id="ARBA00023187"/>
    </source>
</evidence>
<evidence type="ECO:0000313" key="10">
    <source>
        <dbReference type="Proteomes" id="UP000790347"/>
    </source>
</evidence>
<feature type="region of interest" description="Disordered" evidence="8">
    <location>
        <begin position="107"/>
        <end position="352"/>
    </location>
</feature>
<feature type="compositionally biased region" description="Low complexity" evidence="8">
    <location>
        <begin position="148"/>
        <end position="164"/>
    </location>
</feature>
<evidence type="ECO:0000256" key="8">
    <source>
        <dbReference type="SAM" id="MobiDB-lite"/>
    </source>
</evidence>
<dbReference type="EMBL" id="ASGP02000006">
    <property type="protein sequence ID" value="KAH9501887.1"/>
    <property type="molecule type" value="Genomic_DNA"/>
</dbReference>
<dbReference type="PANTHER" id="PTHR16196:SF0">
    <property type="entry name" value="PRE-MRNA-SPLICING FACTOR CWC25 HOMOLOG"/>
    <property type="match status" value="1"/>
</dbReference>
<accession>A0A922KYS1</accession>